<dbReference type="GO" id="GO:0003735">
    <property type="term" value="F:structural constituent of ribosome"/>
    <property type="evidence" value="ECO:0007669"/>
    <property type="project" value="InterPro"/>
</dbReference>
<dbReference type="InterPro" id="IPR000597">
    <property type="entry name" value="Ribosomal_uL3"/>
</dbReference>
<evidence type="ECO:0000256" key="2">
    <source>
        <dbReference type="ARBA" id="ARBA00022730"/>
    </source>
</evidence>
<dbReference type="Pfam" id="PF00297">
    <property type="entry name" value="Ribosomal_L3"/>
    <property type="match status" value="1"/>
</dbReference>
<gene>
    <name evidence="8" type="ORF">ASZ90_015899</name>
</gene>
<keyword evidence="4 8" id="KW-0689">Ribosomal protein</keyword>
<dbReference type="PANTHER" id="PTHR11363">
    <property type="entry name" value="60S RIBOSOMAL PROTEIN L3-RELATED"/>
    <property type="match status" value="1"/>
</dbReference>
<evidence type="ECO:0000256" key="6">
    <source>
        <dbReference type="ARBA" id="ARBA00035457"/>
    </source>
</evidence>
<organism evidence="8">
    <name type="scientific">hydrocarbon metagenome</name>
    <dbReference type="NCBI Taxonomy" id="938273"/>
    <lineage>
        <taxon>unclassified sequences</taxon>
        <taxon>metagenomes</taxon>
        <taxon>ecological metagenomes</taxon>
    </lineage>
</organism>
<protein>
    <recommendedName>
        <fullName evidence="6">50S ribosomal protein L3</fullName>
    </recommendedName>
</protein>
<dbReference type="InterPro" id="IPR009000">
    <property type="entry name" value="Transl_B-barrel_sf"/>
</dbReference>
<comment type="caution">
    <text evidence="8">The sequence shown here is derived from an EMBL/GenBank/DDBJ whole genome shotgun (WGS) entry which is preliminary data.</text>
</comment>
<dbReference type="NCBIfam" id="TIGR03626">
    <property type="entry name" value="L3_arch"/>
    <property type="match status" value="1"/>
</dbReference>
<dbReference type="PANTHER" id="PTHR11363:SF5">
    <property type="entry name" value="LARGE RIBOSOMAL SUBUNIT PROTEIN UL3"/>
    <property type="match status" value="1"/>
</dbReference>
<keyword evidence="3" id="KW-0694">RNA-binding</keyword>
<dbReference type="Gene3D" id="4.10.960.10">
    <property type="entry name" value="Ribosomal protein L3, domain 3"/>
    <property type="match status" value="1"/>
</dbReference>
<evidence type="ECO:0000256" key="7">
    <source>
        <dbReference type="SAM" id="MobiDB-lite"/>
    </source>
</evidence>
<comment type="similarity">
    <text evidence="1">Belongs to the universal ribosomal protein uL3 family.</text>
</comment>
<feature type="compositionally biased region" description="Basic residues" evidence="7">
    <location>
        <begin position="188"/>
        <end position="198"/>
    </location>
</feature>
<dbReference type="NCBIfam" id="NF003261">
    <property type="entry name" value="PRK04231.1"/>
    <property type="match status" value="1"/>
</dbReference>
<evidence type="ECO:0000256" key="5">
    <source>
        <dbReference type="ARBA" id="ARBA00023274"/>
    </source>
</evidence>
<dbReference type="InterPro" id="IPR019928">
    <property type="entry name" value="Ribosomal_uL3_arc"/>
</dbReference>
<dbReference type="AlphaFoldDB" id="A0A0W8F0L6"/>
<name>A0A0W8F0L6_9ZZZZ</name>
<dbReference type="Gene3D" id="2.40.30.10">
    <property type="entry name" value="Translation factors"/>
    <property type="match status" value="1"/>
</dbReference>
<accession>A0A0W8F0L6</accession>
<dbReference type="GO" id="GO:0022625">
    <property type="term" value="C:cytosolic large ribosomal subunit"/>
    <property type="evidence" value="ECO:0007669"/>
    <property type="project" value="TreeGrafter"/>
</dbReference>
<dbReference type="InterPro" id="IPR044892">
    <property type="entry name" value="Ribosomal_L3_dom_3_arc_sf"/>
</dbReference>
<sequence>MLQGFAGYKVGMTHIVMVDDHKNSPTEGKDIMVPVTVIEIPAMKVAAIRAYSRDTYGKHPMTEVWADSPDPALARRITLPKKYDGSGARQAILDGITAGTVAEVFALMHTTPELVSGIPKKVPDLMEVRIAGGSLESRFEFAMTLLGNEVGLKNIIQPGSYADITAITTGKGTQGPVKRWGIKLRKRKHSRGGKKRHVGNLGPWNPHHVRWQVPQAGQMGYQQRTEFNKRILKIGDNGAEVTPEGGFLYYGILKNPYVLVKGSVPGPVKRLIRIRPATRQGEHVPRQPAIEFVSTQSKQG</sequence>
<evidence type="ECO:0000256" key="3">
    <source>
        <dbReference type="ARBA" id="ARBA00022884"/>
    </source>
</evidence>
<proteinExistence type="inferred from homology"/>
<dbReference type="GO" id="GO:0006412">
    <property type="term" value="P:translation"/>
    <property type="evidence" value="ECO:0007669"/>
    <property type="project" value="InterPro"/>
</dbReference>
<dbReference type="EMBL" id="LNQE01001659">
    <property type="protein sequence ID" value="KUG14443.1"/>
    <property type="molecule type" value="Genomic_DNA"/>
</dbReference>
<evidence type="ECO:0000256" key="4">
    <source>
        <dbReference type="ARBA" id="ARBA00022980"/>
    </source>
</evidence>
<dbReference type="GO" id="GO:0019843">
    <property type="term" value="F:rRNA binding"/>
    <property type="evidence" value="ECO:0007669"/>
    <property type="project" value="UniProtKB-KW"/>
</dbReference>
<reference evidence="8" key="1">
    <citation type="journal article" date="2015" name="Proc. Natl. Acad. Sci. U.S.A.">
        <title>Networks of energetic and metabolic interactions define dynamics in microbial communities.</title>
        <authorList>
            <person name="Embree M."/>
            <person name="Liu J.K."/>
            <person name="Al-Bassam M.M."/>
            <person name="Zengler K."/>
        </authorList>
    </citation>
    <scope>NUCLEOTIDE SEQUENCE</scope>
</reference>
<dbReference type="InterPro" id="IPR045077">
    <property type="entry name" value="L3_arc_euk"/>
</dbReference>
<evidence type="ECO:0000313" key="8">
    <source>
        <dbReference type="EMBL" id="KUG14443.1"/>
    </source>
</evidence>
<dbReference type="Gene3D" id="3.30.1430.10">
    <property type="match status" value="1"/>
</dbReference>
<dbReference type="SUPFAM" id="SSF50447">
    <property type="entry name" value="Translation proteins"/>
    <property type="match status" value="1"/>
</dbReference>
<keyword evidence="2" id="KW-0699">rRNA-binding</keyword>
<keyword evidence="5" id="KW-0687">Ribonucleoprotein</keyword>
<feature type="region of interest" description="Disordered" evidence="7">
    <location>
        <begin position="188"/>
        <end position="207"/>
    </location>
</feature>
<evidence type="ECO:0000256" key="1">
    <source>
        <dbReference type="ARBA" id="ARBA00006540"/>
    </source>
</evidence>